<comment type="caution">
    <text evidence="1">The sequence shown here is derived from an EMBL/GenBank/DDBJ whole genome shotgun (WGS) entry which is preliminary data.</text>
</comment>
<reference evidence="1" key="1">
    <citation type="journal article" date="2021" name="New Phytol.">
        <title>Evolutionary innovations through gain and loss of genes in the ectomycorrhizal Boletales.</title>
        <authorList>
            <person name="Wu G."/>
            <person name="Miyauchi S."/>
            <person name="Morin E."/>
            <person name="Kuo A."/>
            <person name="Drula E."/>
            <person name="Varga T."/>
            <person name="Kohler A."/>
            <person name="Feng B."/>
            <person name="Cao Y."/>
            <person name="Lipzen A."/>
            <person name="Daum C."/>
            <person name="Hundley H."/>
            <person name="Pangilinan J."/>
            <person name="Johnson J."/>
            <person name="Barry K."/>
            <person name="LaButti K."/>
            <person name="Ng V."/>
            <person name="Ahrendt S."/>
            <person name="Min B."/>
            <person name="Choi I.G."/>
            <person name="Park H."/>
            <person name="Plett J.M."/>
            <person name="Magnuson J."/>
            <person name="Spatafora J.W."/>
            <person name="Nagy L.G."/>
            <person name="Henrissat B."/>
            <person name="Grigoriev I.V."/>
            <person name="Yang Z.L."/>
            <person name="Xu J."/>
            <person name="Martin F.M."/>
        </authorList>
    </citation>
    <scope>NUCLEOTIDE SEQUENCE</scope>
    <source>
        <strain evidence="1">KKN 215</strain>
    </source>
</reference>
<proteinExistence type="predicted"/>
<dbReference type="OrthoDB" id="3219531at2759"/>
<protein>
    <recommendedName>
        <fullName evidence="3">F-box domain-containing protein</fullName>
    </recommendedName>
</protein>
<name>A0A8K0UUJ4_9AGAR</name>
<gene>
    <name evidence="1" type="ORF">BXZ70DRAFT_670038</name>
</gene>
<dbReference type="Proteomes" id="UP000813824">
    <property type="component" value="Unassembled WGS sequence"/>
</dbReference>
<organism evidence="1 2">
    <name type="scientific">Cristinia sonorae</name>
    <dbReference type="NCBI Taxonomy" id="1940300"/>
    <lineage>
        <taxon>Eukaryota</taxon>
        <taxon>Fungi</taxon>
        <taxon>Dikarya</taxon>
        <taxon>Basidiomycota</taxon>
        <taxon>Agaricomycotina</taxon>
        <taxon>Agaricomycetes</taxon>
        <taxon>Agaricomycetidae</taxon>
        <taxon>Agaricales</taxon>
        <taxon>Pleurotineae</taxon>
        <taxon>Stephanosporaceae</taxon>
        <taxon>Cristinia</taxon>
    </lineage>
</organism>
<evidence type="ECO:0000313" key="2">
    <source>
        <dbReference type="Proteomes" id="UP000813824"/>
    </source>
</evidence>
<evidence type="ECO:0000313" key="1">
    <source>
        <dbReference type="EMBL" id="KAH8103888.1"/>
    </source>
</evidence>
<sequence>MPPLRDTADTGRGINAGLNQDAPISRLPPEILSKIFICYAQTTKGATVGWPALTHICHYWREVALASPLLWTKIHVSNHPNTEPVASYIERSAEMPLSVRVRVETEPYTDSIHMILPELRRARKLHIMALIPILELLETHLQPSAPLLKSLVIFKTDVKFDFKLSIFNNCRMPALDRLSLIYVPLEWSTVVFPPSLTDLHIEAGRWYSSELNTSITDMVRVIQGLPLLKRLALSHVLKPVENGETEPILPVSLCQLEFIRINAPVSTCLRLLDHLTFPPSTALVCQFMGNIDPSLLGPLRSRLQALLAANRIDYISISTSVEFVARSSEPSSPDRLCFSLSMEGNILEGLFTHIPLPDVSELVVERAINTSDTKTEWIQLSQRLPNVDTLMFRSISPDALCLLAPIIPPEQSTGEPFYLFPKLRRVLLESLDSQGRSWSHSSDLHGEEPFIAALRSRKARGCGIKTVEVKQCSSICAEDIKVAEVYVDVKWDGIMKTVEDN</sequence>
<keyword evidence="2" id="KW-1185">Reference proteome</keyword>
<dbReference type="Gene3D" id="1.20.1280.50">
    <property type="match status" value="1"/>
</dbReference>
<dbReference type="EMBL" id="JAEVFJ010000006">
    <property type="protein sequence ID" value="KAH8103888.1"/>
    <property type="molecule type" value="Genomic_DNA"/>
</dbReference>
<evidence type="ECO:0008006" key="3">
    <source>
        <dbReference type="Google" id="ProtNLM"/>
    </source>
</evidence>
<accession>A0A8K0UUJ4</accession>
<dbReference type="AlphaFoldDB" id="A0A8K0UUJ4"/>